<dbReference type="AlphaFoldDB" id="A0A975A1B7"/>
<reference evidence="1" key="1">
    <citation type="submission" date="2021-02" db="EMBL/GenBank/DDBJ databases">
        <title>Fulvivirga sp. S481 isolated from sea water.</title>
        <authorList>
            <person name="Bae S.S."/>
            <person name="Baek K."/>
        </authorList>
    </citation>
    <scope>NUCLEOTIDE SEQUENCE</scope>
    <source>
        <strain evidence="1">S481</strain>
    </source>
</reference>
<dbReference type="KEGG" id="fuv:JR347_04120"/>
<keyword evidence="2" id="KW-1185">Reference proteome</keyword>
<organism evidence="1 2">
    <name type="scientific">Fulvivirga lutea</name>
    <dbReference type="NCBI Taxonomy" id="2810512"/>
    <lineage>
        <taxon>Bacteria</taxon>
        <taxon>Pseudomonadati</taxon>
        <taxon>Bacteroidota</taxon>
        <taxon>Cytophagia</taxon>
        <taxon>Cytophagales</taxon>
        <taxon>Fulvivirgaceae</taxon>
        <taxon>Fulvivirga</taxon>
    </lineage>
</organism>
<protein>
    <submittedName>
        <fullName evidence="1">Uncharacterized protein</fullName>
    </submittedName>
</protein>
<dbReference type="RefSeq" id="WP_205722789.1">
    <property type="nucleotide sequence ID" value="NZ_CP070608.1"/>
</dbReference>
<dbReference type="EMBL" id="CP070608">
    <property type="protein sequence ID" value="QSE98274.1"/>
    <property type="molecule type" value="Genomic_DNA"/>
</dbReference>
<dbReference type="Proteomes" id="UP000662783">
    <property type="component" value="Chromosome"/>
</dbReference>
<gene>
    <name evidence="1" type="ORF">JR347_04120</name>
</gene>
<sequence length="294" mass="32526">MAIYKHNCIITKYLASFIGALLISVGSIQAQSGWTKKKGEYFLKLNYTTGSSDKYFTINGDELTTAEFTQSNASLYAEYGLTDKITLLAHGPIFRTQKFETTETISAIGDLPIGLKYSLLQGAIPLSIGLVVDIPLAKADNFANNKEIANTRINLPTGDGEWNYRLTLAASHSFYPTPVYVSAYSTYNYRTEYENTSFSDQLIAGVEGGVNIANKVWLSLSVQFQDTFGDPEVVDFVRGEGTEFTAINVSATYMITERLGANASFFSYNDLIFNRVNLYSANIFGIGLTYELKK</sequence>
<accession>A0A975A1B7</accession>
<proteinExistence type="predicted"/>
<evidence type="ECO:0000313" key="2">
    <source>
        <dbReference type="Proteomes" id="UP000662783"/>
    </source>
</evidence>
<name>A0A975A1B7_9BACT</name>
<evidence type="ECO:0000313" key="1">
    <source>
        <dbReference type="EMBL" id="QSE98274.1"/>
    </source>
</evidence>